<proteinExistence type="predicted"/>
<comment type="caution">
    <text evidence="2">The sequence shown here is derived from an EMBL/GenBank/DDBJ whole genome shotgun (WGS) entry which is preliminary data.</text>
</comment>
<gene>
    <name evidence="2" type="ORF">PNE09_05830</name>
</gene>
<reference evidence="2" key="1">
    <citation type="submission" date="2023-01" db="EMBL/GenBank/DDBJ databases">
        <title>Human gut microbiome strain richness.</title>
        <authorList>
            <person name="Chen-Liaw A."/>
        </authorList>
    </citation>
    <scope>NUCLEOTIDE SEQUENCE</scope>
    <source>
        <strain evidence="2">1001283st1_G1_1001283B150217_161031</strain>
    </source>
</reference>
<dbReference type="AlphaFoldDB" id="A0AAW6D1M0"/>
<name>A0AAW6D1M0_9FIRM</name>
<protein>
    <submittedName>
        <fullName evidence="2">Uncharacterized protein</fullName>
    </submittedName>
</protein>
<dbReference type="Proteomes" id="UP001210809">
    <property type="component" value="Unassembled WGS sequence"/>
</dbReference>
<dbReference type="EMBL" id="JAQLXW010000006">
    <property type="protein sequence ID" value="MDB8003587.1"/>
    <property type="molecule type" value="Genomic_DNA"/>
</dbReference>
<sequence>MAQMSLEELYRGEGAGEKYGILGEVMKDFLQNGRPSEYDERTWLEMLLVKHALMAAEKMKNEGDTVSGMTDSVPPSSYVRWNENDNA</sequence>
<accession>A0AAW6D1M0</accession>
<evidence type="ECO:0000313" key="3">
    <source>
        <dbReference type="Proteomes" id="UP001210809"/>
    </source>
</evidence>
<evidence type="ECO:0000313" key="2">
    <source>
        <dbReference type="EMBL" id="MDB8003587.1"/>
    </source>
</evidence>
<feature type="region of interest" description="Disordered" evidence="1">
    <location>
        <begin position="61"/>
        <end position="87"/>
    </location>
</feature>
<evidence type="ECO:0000256" key="1">
    <source>
        <dbReference type="SAM" id="MobiDB-lite"/>
    </source>
</evidence>
<organism evidence="2 3">
    <name type="scientific">[Eubacterium] siraeum</name>
    <dbReference type="NCBI Taxonomy" id="39492"/>
    <lineage>
        <taxon>Bacteria</taxon>
        <taxon>Bacillati</taxon>
        <taxon>Bacillota</taxon>
        <taxon>Clostridia</taxon>
        <taxon>Eubacteriales</taxon>
        <taxon>Oscillospiraceae</taxon>
        <taxon>Oscillospiraceae incertae sedis</taxon>
    </lineage>
</organism>